<accession>A0A1E7F8N6</accession>
<evidence type="ECO:0000313" key="3">
    <source>
        <dbReference type="EMBL" id="OEU14516.1"/>
    </source>
</evidence>
<feature type="chain" id="PRO_5009192810" evidence="2">
    <location>
        <begin position="29"/>
        <end position="219"/>
    </location>
</feature>
<dbReference type="KEGG" id="fcy:FRACYDRAFT_241062"/>
<dbReference type="Proteomes" id="UP000095751">
    <property type="component" value="Unassembled WGS sequence"/>
</dbReference>
<gene>
    <name evidence="3" type="ORF">FRACYDRAFT_241062</name>
</gene>
<reference evidence="3 4" key="1">
    <citation type="submission" date="2016-09" db="EMBL/GenBank/DDBJ databases">
        <title>Extensive genetic diversity and differential bi-allelic expression allows diatom success in the polar Southern Ocean.</title>
        <authorList>
            <consortium name="DOE Joint Genome Institute"/>
            <person name="Mock T."/>
            <person name="Otillar R.P."/>
            <person name="Strauss J."/>
            <person name="Dupont C."/>
            <person name="Frickenhaus S."/>
            <person name="Maumus F."/>
            <person name="Mcmullan M."/>
            <person name="Sanges R."/>
            <person name="Schmutz J."/>
            <person name="Toseland A."/>
            <person name="Valas R."/>
            <person name="Veluchamy A."/>
            <person name="Ward B.J."/>
            <person name="Allen A."/>
            <person name="Barry K."/>
            <person name="Falciatore A."/>
            <person name="Ferrante M."/>
            <person name="Fortunato A.E."/>
            <person name="Gloeckner G."/>
            <person name="Gruber A."/>
            <person name="Hipkin R."/>
            <person name="Janech M."/>
            <person name="Kroth P."/>
            <person name="Leese F."/>
            <person name="Lindquist E."/>
            <person name="Lyon B.R."/>
            <person name="Martin J."/>
            <person name="Mayer C."/>
            <person name="Parker M."/>
            <person name="Quesneville H."/>
            <person name="Raymond J."/>
            <person name="Uhlig C."/>
            <person name="Valentin K.U."/>
            <person name="Worden A.Z."/>
            <person name="Armbrust E.V."/>
            <person name="Bowler C."/>
            <person name="Green B."/>
            <person name="Moulton V."/>
            <person name="Van Oosterhout C."/>
            <person name="Grigoriev I."/>
        </authorList>
    </citation>
    <scope>NUCLEOTIDE SEQUENCE [LARGE SCALE GENOMIC DNA]</scope>
    <source>
        <strain evidence="3 4">CCMP1102</strain>
    </source>
</reference>
<proteinExistence type="predicted"/>
<feature type="transmembrane region" description="Helical" evidence="1">
    <location>
        <begin position="181"/>
        <end position="201"/>
    </location>
</feature>
<keyword evidence="2" id="KW-0732">Signal</keyword>
<dbReference type="InParanoid" id="A0A1E7F8N6"/>
<evidence type="ECO:0000256" key="1">
    <source>
        <dbReference type="SAM" id="Phobius"/>
    </source>
</evidence>
<dbReference type="AlphaFoldDB" id="A0A1E7F8N6"/>
<dbReference type="EMBL" id="KV784360">
    <property type="protein sequence ID" value="OEU14516.1"/>
    <property type="molecule type" value="Genomic_DNA"/>
</dbReference>
<keyword evidence="1" id="KW-0812">Transmembrane</keyword>
<evidence type="ECO:0000256" key="2">
    <source>
        <dbReference type="SAM" id="SignalP"/>
    </source>
</evidence>
<name>A0A1E7F8N6_9STRA</name>
<sequence>MKPRPVLAILVLAIASICLLMSSHTVDAFVIRGSNTNTNNDKVGQCIATTKKLSSSAAKNRQVVTKAKDDAIEIETKKESKADKIEIVIDIAIFVTVQYVLRTQLHCSNLNTCDTPIIIPYARWFFVVTNVALTSIYANQIYVAKGLPMTEEVTNDLLILTKKLKKGIIKPIILGFLHLKFGIMACLIASSCIAINSLPFWRKRDTSFYKKYGLGRFNK</sequence>
<keyword evidence="1" id="KW-1133">Transmembrane helix</keyword>
<protein>
    <submittedName>
        <fullName evidence="3">Uncharacterized protein</fullName>
    </submittedName>
</protein>
<keyword evidence="1" id="KW-0472">Membrane</keyword>
<evidence type="ECO:0000313" key="4">
    <source>
        <dbReference type="Proteomes" id="UP000095751"/>
    </source>
</evidence>
<keyword evidence="4" id="KW-1185">Reference proteome</keyword>
<organism evidence="3 4">
    <name type="scientific">Fragilariopsis cylindrus CCMP1102</name>
    <dbReference type="NCBI Taxonomy" id="635003"/>
    <lineage>
        <taxon>Eukaryota</taxon>
        <taxon>Sar</taxon>
        <taxon>Stramenopiles</taxon>
        <taxon>Ochrophyta</taxon>
        <taxon>Bacillariophyta</taxon>
        <taxon>Bacillariophyceae</taxon>
        <taxon>Bacillariophycidae</taxon>
        <taxon>Bacillariales</taxon>
        <taxon>Bacillariaceae</taxon>
        <taxon>Fragilariopsis</taxon>
    </lineage>
</organism>
<feature type="signal peptide" evidence="2">
    <location>
        <begin position="1"/>
        <end position="28"/>
    </location>
</feature>